<dbReference type="GO" id="GO:0003964">
    <property type="term" value="F:RNA-directed DNA polymerase activity"/>
    <property type="evidence" value="ECO:0007669"/>
    <property type="project" value="UniProtKB-KW"/>
</dbReference>
<dbReference type="InterPro" id="IPR036397">
    <property type="entry name" value="RNaseH_sf"/>
</dbReference>
<dbReference type="Gene3D" id="3.30.420.10">
    <property type="entry name" value="Ribonuclease H-like superfamily/Ribonuclease H"/>
    <property type="match status" value="1"/>
</dbReference>
<protein>
    <recommendedName>
        <fullName evidence="13">Integrase catalytic domain-containing protein</fullName>
    </recommendedName>
</protein>
<evidence type="ECO:0000256" key="9">
    <source>
        <dbReference type="ARBA" id="ARBA00022932"/>
    </source>
</evidence>
<gene>
    <name evidence="11" type="ORF">O181_043531</name>
</gene>
<dbReference type="GO" id="GO:0004519">
    <property type="term" value="F:endonuclease activity"/>
    <property type="evidence" value="ECO:0007669"/>
    <property type="project" value="UniProtKB-KW"/>
</dbReference>
<evidence type="ECO:0000313" key="11">
    <source>
        <dbReference type="EMBL" id="MBW0503816.1"/>
    </source>
</evidence>
<dbReference type="PANTHER" id="PTHR42648">
    <property type="entry name" value="TRANSPOSASE, PUTATIVE-RELATED"/>
    <property type="match status" value="1"/>
</dbReference>
<evidence type="ECO:0000256" key="7">
    <source>
        <dbReference type="ARBA" id="ARBA00022908"/>
    </source>
</evidence>
<evidence type="ECO:0000256" key="2">
    <source>
        <dbReference type="ARBA" id="ARBA00022722"/>
    </source>
</evidence>
<keyword evidence="6" id="KW-0460">Magnesium</keyword>
<keyword evidence="8" id="KW-0695">RNA-directed DNA polymerase</keyword>
<keyword evidence="7" id="KW-0229">DNA integration</keyword>
<dbReference type="GO" id="GO:0006310">
    <property type="term" value="P:DNA recombination"/>
    <property type="evidence" value="ECO:0007669"/>
    <property type="project" value="UniProtKB-KW"/>
</dbReference>
<evidence type="ECO:0000256" key="6">
    <source>
        <dbReference type="ARBA" id="ARBA00022842"/>
    </source>
</evidence>
<evidence type="ECO:0000256" key="3">
    <source>
        <dbReference type="ARBA" id="ARBA00022723"/>
    </source>
</evidence>
<evidence type="ECO:0008006" key="13">
    <source>
        <dbReference type="Google" id="ProtNLM"/>
    </source>
</evidence>
<organism evidence="11 12">
    <name type="scientific">Austropuccinia psidii MF-1</name>
    <dbReference type="NCBI Taxonomy" id="1389203"/>
    <lineage>
        <taxon>Eukaryota</taxon>
        <taxon>Fungi</taxon>
        <taxon>Dikarya</taxon>
        <taxon>Basidiomycota</taxon>
        <taxon>Pucciniomycotina</taxon>
        <taxon>Pucciniomycetes</taxon>
        <taxon>Pucciniales</taxon>
        <taxon>Sphaerophragmiaceae</taxon>
        <taxon>Austropuccinia</taxon>
    </lineage>
</organism>
<dbReference type="GO" id="GO:0016787">
    <property type="term" value="F:hydrolase activity"/>
    <property type="evidence" value="ECO:0007669"/>
    <property type="project" value="UniProtKB-KW"/>
</dbReference>
<dbReference type="EMBL" id="AVOT02017591">
    <property type="protein sequence ID" value="MBW0503816.1"/>
    <property type="molecule type" value="Genomic_DNA"/>
</dbReference>
<dbReference type="InterPro" id="IPR012337">
    <property type="entry name" value="RNaseH-like_sf"/>
</dbReference>
<dbReference type="InterPro" id="IPR039537">
    <property type="entry name" value="Retrotran_Ty1/copia-like"/>
</dbReference>
<keyword evidence="4" id="KW-0255">Endonuclease</keyword>
<dbReference type="GO" id="GO:0015074">
    <property type="term" value="P:DNA integration"/>
    <property type="evidence" value="ECO:0007669"/>
    <property type="project" value="UniProtKB-KW"/>
</dbReference>
<evidence type="ECO:0000256" key="8">
    <source>
        <dbReference type="ARBA" id="ARBA00022918"/>
    </source>
</evidence>
<evidence type="ECO:0000256" key="1">
    <source>
        <dbReference type="ARBA" id="ARBA00022695"/>
    </source>
</evidence>
<evidence type="ECO:0000256" key="5">
    <source>
        <dbReference type="ARBA" id="ARBA00022801"/>
    </source>
</evidence>
<comment type="caution">
    <text evidence="11">The sequence shown here is derived from an EMBL/GenBank/DDBJ whole genome shotgun (WGS) entry which is preliminary data.</text>
</comment>
<reference evidence="11" key="1">
    <citation type="submission" date="2021-03" db="EMBL/GenBank/DDBJ databases">
        <title>Draft genome sequence of rust myrtle Austropuccinia psidii MF-1, a brazilian biotype.</title>
        <authorList>
            <person name="Quecine M.C."/>
            <person name="Pachon D.M.R."/>
            <person name="Bonatelli M.L."/>
            <person name="Correr F.H."/>
            <person name="Franceschini L.M."/>
            <person name="Leite T.F."/>
            <person name="Margarido G.R.A."/>
            <person name="Almeida C.A."/>
            <person name="Ferrarezi J.A."/>
            <person name="Labate C.A."/>
        </authorList>
    </citation>
    <scope>NUCLEOTIDE SEQUENCE</scope>
    <source>
        <strain evidence="11">MF-1</strain>
    </source>
</reference>
<name>A0A9Q3HG25_9BASI</name>
<dbReference type="GO" id="GO:0046872">
    <property type="term" value="F:metal ion binding"/>
    <property type="evidence" value="ECO:0007669"/>
    <property type="project" value="UniProtKB-KW"/>
</dbReference>
<dbReference type="Proteomes" id="UP000765509">
    <property type="component" value="Unassembled WGS sequence"/>
</dbReference>
<keyword evidence="1" id="KW-0548">Nucleotidyltransferase</keyword>
<accession>A0A9Q3HG25</accession>
<dbReference type="SUPFAM" id="SSF53098">
    <property type="entry name" value="Ribonuclease H-like"/>
    <property type="match status" value="1"/>
</dbReference>
<evidence type="ECO:0000256" key="4">
    <source>
        <dbReference type="ARBA" id="ARBA00022759"/>
    </source>
</evidence>
<dbReference type="GO" id="GO:0003676">
    <property type="term" value="F:nucleic acid binding"/>
    <property type="evidence" value="ECO:0007669"/>
    <property type="project" value="InterPro"/>
</dbReference>
<keyword evidence="5" id="KW-0378">Hydrolase</keyword>
<dbReference type="OrthoDB" id="7691805at2759"/>
<keyword evidence="9" id="KW-0808">Transferase</keyword>
<dbReference type="AlphaFoldDB" id="A0A9Q3HG25"/>
<keyword evidence="2" id="KW-0540">Nuclease</keyword>
<evidence type="ECO:0000313" key="12">
    <source>
        <dbReference type="Proteomes" id="UP000765509"/>
    </source>
</evidence>
<keyword evidence="12" id="KW-1185">Reference proteome</keyword>
<keyword evidence="10" id="KW-0233">DNA recombination</keyword>
<keyword evidence="9" id="KW-0239">DNA-directed DNA polymerase</keyword>
<sequence>MRCLKAAKGFPVDPLPVPDHLCKSCSFSKSTHKPFAGKLRGLVNAPGDVIVEDLVGPFPPTIQKHLYGLVIQDHFSSLVAFIHLRSKIEAVKEVLGWLKTFMVLSGHQVKRLRSDNAGEFVSNVFN</sequence>
<proteinExistence type="predicted"/>
<dbReference type="PANTHER" id="PTHR42648:SF11">
    <property type="entry name" value="TRANSPOSON TY4-P GAG-POL POLYPROTEIN"/>
    <property type="match status" value="1"/>
</dbReference>
<keyword evidence="3" id="KW-0479">Metal-binding</keyword>
<dbReference type="GO" id="GO:0003887">
    <property type="term" value="F:DNA-directed DNA polymerase activity"/>
    <property type="evidence" value="ECO:0007669"/>
    <property type="project" value="UniProtKB-KW"/>
</dbReference>
<evidence type="ECO:0000256" key="10">
    <source>
        <dbReference type="ARBA" id="ARBA00023172"/>
    </source>
</evidence>